<proteinExistence type="inferred from homology"/>
<dbReference type="InterPro" id="IPR004090">
    <property type="entry name" value="Chemotax_Me-accpt_rcpt"/>
</dbReference>
<keyword evidence="1 3" id="KW-0807">Transducer</keyword>
<dbReference type="EMBL" id="UASJ01000001">
    <property type="protein sequence ID" value="SQB64767.1"/>
    <property type="molecule type" value="Genomic_DNA"/>
</dbReference>
<dbReference type="Gene3D" id="1.10.287.950">
    <property type="entry name" value="Methyl-accepting chemotaxis protein"/>
    <property type="match status" value="1"/>
</dbReference>
<feature type="domain" description="Methyl-accepting transducer" evidence="5">
    <location>
        <begin position="302"/>
        <end position="524"/>
    </location>
</feature>
<feature type="transmembrane region" description="Helical" evidence="4">
    <location>
        <begin position="212"/>
        <end position="236"/>
    </location>
</feature>
<dbReference type="RefSeq" id="WP_236585858.1">
    <property type="nucleotide sequence ID" value="NZ_CAMYEK010000015.1"/>
</dbReference>
<dbReference type="PROSITE" id="PS50111">
    <property type="entry name" value="CHEMOTAXIS_TRANSDUC_2"/>
    <property type="match status" value="1"/>
</dbReference>
<evidence type="ECO:0000256" key="2">
    <source>
        <dbReference type="ARBA" id="ARBA00029447"/>
    </source>
</evidence>
<reference evidence="6 7" key="1">
    <citation type="submission" date="2018-06" db="EMBL/GenBank/DDBJ databases">
        <authorList>
            <consortium name="Pathogen Informatics"/>
            <person name="Doyle S."/>
        </authorList>
    </citation>
    <scope>NUCLEOTIDE SEQUENCE [LARGE SCALE GENOMIC DNA]</scope>
    <source>
        <strain evidence="6 7">NCTC11820</strain>
    </source>
</reference>
<dbReference type="GeneID" id="55565584"/>
<dbReference type="PANTHER" id="PTHR32089:SF112">
    <property type="entry name" value="LYSOZYME-LIKE PROTEIN-RELATED"/>
    <property type="match status" value="1"/>
</dbReference>
<dbReference type="GO" id="GO:0007165">
    <property type="term" value="P:signal transduction"/>
    <property type="evidence" value="ECO:0007669"/>
    <property type="project" value="UniProtKB-KW"/>
</dbReference>
<evidence type="ECO:0000256" key="3">
    <source>
        <dbReference type="PROSITE-ProRule" id="PRU00284"/>
    </source>
</evidence>
<dbReference type="GO" id="GO:0004888">
    <property type="term" value="F:transmembrane signaling receptor activity"/>
    <property type="evidence" value="ECO:0007669"/>
    <property type="project" value="InterPro"/>
</dbReference>
<keyword evidence="4" id="KW-0812">Transmembrane</keyword>
<organism evidence="6 7">
    <name type="scientific">Mobiluncus curtisii</name>
    <dbReference type="NCBI Taxonomy" id="2051"/>
    <lineage>
        <taxon>Bacteria</taxon>
        <taxon>Bacillati</taxon>
        <taxon>Actinomycetota</taxon>
        <taxon>Actinomycetes</taxon>
        <taxon>Actinomycetales</taxon>
        <taxon>Actinomycetaceae</taxon>
        <taxon>Mobiluncus</taxon>
    </lineage>
</organism>
<evidence type="ECO:0000259" key="5">
    <source>
        <dbReference type="PROSITE" id="PS50111"/>
    </source>
</evidence>
<protein>
    <submittedName>
        <fullName evidence="6">Methyl-accepting chemotaxis protein 2</fullName>
    </submittedName>
</protein>
<dbReference type="GO" id="GO:0006935">
    <property type="term" value="P:chemotaxis"/>
    <property type="evidence" value="ECO:0007669"/>
    <property type="project" value="InterPro"/>
</dbReference>
<evidence type="ECO:0000256" key="1">
    <source>
        <dbReference type="ARBA" id="ARBA00023224"/>
    </source>
</evidence>
<gene>
    <name evidence="6" type="primary">mcp2_4</name>
    <name evidence="6" type="ORF">NCTC11820_01121</name>
</gene>
<sequence length="553" mass="58981">MRFSAMIKFTMIVVMALVVFGLIAQIGTIVTTGQVNQAQEESNQRNNGITYIKNARTNLADNARDFVVSGLEEAMMDYFNQIYVNRDSEYGAHLIADNDGTADENKLVQQSLEAAKATQDTEIHAMALAALSRGTDFSTLPADLENFQFSAEERAMDPETQLQTATDMVFGEIYSNSYKSVMSPLNRLNQIENGSANAADTQMGRAASLQKVTIYILIAIFIVLAVTVLLFLLAALRTVRLPLSRHTEALQNHDQYDLSFRLRDDTGVPEIRDLAKAFNGQNDQVNELIGEVSGTSKGLHEHAGNLADTAAELDQTAQDTRSQAAGAAEQAQLLATNMDTLSTAMEEMQAAIRQISESATSASRISEEAVESVGSATKVIDTLGESSQSIGEITNSITSIAEQTNLLALNATIEAARAGDAGKGFAVVAGEVKDLAAQTAVATADISERVNSIQEDSTKAAEAIAQISEVIARINDSQQTIASAVEEQTATTNEMFGVVSGAAQTTQDIVGTIETVSAKAEKSAAGARTTLEAGQAVADSSSQLSKLVSRYHQ</sequence>
<dbReference type="SMART" id="SM00283">
    <property type="entry name" value="MA"/>
    <property type="match status" value="1"/>
</dbReference>
<name>A0A2X2YMB4_9ACTO</name>
<keyword evidence="4" id="KW-1133">Transmembrane helix</keyword>
<dbReference type="Pfam" id="PF00015">
    <property type="entry name" value="MCPsignal"/>
    <property type="match status" value="1"/>
</dbReference>
<dbReference type="AlphaFoldDB" id="A0A2X2YMB4"/>
<evidence type="ECO:0000313" key="6">
    <source>
        <dbReference type="EMBL" id="SQB64767.1"/>
    </source>
</evidence>
<evidence type="ECO:0000256" key="4">
    <source>
        <dbReference type="SAM" id="Phobius"/>
    </source>
</evidence>
<accession>A0A2X2YMB4</accession>
<dbReference type="PANTHER" id="PTHR32089">
    <property type="entry name" value="METHYL-ACCEPTING CHEMOTAXIS PROTEIN MCPB"/>
    <property type="match status" value="1"/>
</dbReference>
<evidence type="ECO:0000313" key="7">
    <source>
        <dbReference type="Proteomes" id="UP000250245"/>
    </source>
</evidence>
<dbReference type="Proteomes" id="UP000250245">
    <property type="component" value="Unassembled WGS sequence"/>
</dbReference>
<dbReference type="PRINTS" id="PR00260">
    <property type="entry name" value="CHEMTRNSDUCR"/>
</dbReference>
<dbReference type="SUPFAM" id="SSF58104">
    <property type="entry name" value="Methyl-accepting chemotaxis protein (MCP) signaling domain"/>
    <property type="match status" value="1"/>
</dbReference>
<keyword evidence="4" id="KW-0472">Membrane</keyword>
<dbReference type="GO" id="GO:0016020">
    <property type="term" value="C:membrane"/>
    <property type="evidence" value="ECO:0007669"/>
    <property type="project" value="InterPro"/>
</dbReference>
<dbReference type="InterPro" id="IPR004089">
    <property type="entry name" value="MCPsignal_dom"/>
</dbReference>
<comment type="similarity">
    <text evidence="2">Belongs to the methyl-accepting chemotaxis (MCP) protein family.</text>
</comment>